<proteinExistence type="predicted"/>
<name>A0ABZ3IUD5_9FIRM</name>
<keyword evidence="2" id="KW-1185">Reference proteome</keyword>
<evidence type="ECO:0000313" key="1">
    <source>
        <dbReference type="EMBL" id="XFO69098.1"/>
    </source>
</evidence>
<dbReference type="Proteomes" id="UP000216752">
    <property type="component" value="Chromosome"/>
</dbReference>
<reference evidence="1" key="1">
    <citation type="submission" date="2024-05" db="EMBL/GenBank/DDBJ databases">
        <title>Isolation and characterization of Sporomusa carbonis sp. nov., a carboxydotrophic hydrogenogen in the genus of Sporomusa isolated from a charcoal burning pile.</title>
        <authorList>
            <person name="Boeer T."/>
            <person name="Rosenbaum F."/>
            <person name="Eysell L."/>
            <person name="Mueller V."/>
            <person name="Daniel R."/>
            <person name="Poehlein A."/>
        </authorList>
    </citation>
    <scope>NUCLEOTIDE SEQUENCE [LARGE SCALE GENOMIC DNA]</scope>
    <source>
        <strain evidence="1">DSM 10669</strain>
    </source>
</reference>
<organism evidence="1 2">
    <name type="scientific">Sporomusa silvacetica DSM 10669</name>
    <dbReference type="NCBI Taxonomy" id="1123289"/>
    <lineage>
        <taxon>Bacteria</taxon>
        <taxon>Bacillati</taxon>
        <taxon>Bacillota</taxon>
        <taxon>Negativicutes</taxon>
        <taxon>Selenomonadales</taxon>
        <taxon>Sporomusaceae</taxon>
        <taxon>Sporomusa</taxon>
    </lineage>
</organism>
<accession>A0ABZ3IUD5</accession>
<dbReference type="EMBL" id="CP155573">
    <property type="protein sequence ID" value="XFO69098.1"/>
    <property type="molecule type" value="Genomic_DNA"/>
</dbReference>
<protein>
    <submittedName>
        <fullName evidence="1">Uncharacterized protein</fullName>
    </submittedName>
</protein>
<evidence type="ECO:0000313" key="2">
    <source>
        <dbReference type="Proteomes" id="UP000216752"/>
    </source>
</evidence>
<sequence length="30" mass="3620">MPSVRRLLLFKEMWKVIPLGVNLEEYLEES</sequence>
<gene>
    <name evidence="1" type="ORF">SPSIL_053270</name>
</gene>